<dbReference type="Gene3D" id="1.10.287.470">
    <property type="entry name" value="Helix hairpin bin"/>
    <property type="match status" value="2"/>
</dbReference>
<dbReference type="Gene3D" id="2.40.30.170">
    <property type="match status" value="1"/>
</dbReference>
<dbReference type="GO" id="GO:0055085">
    <property type="term" value="P:transmembrane transport"/>
    <property type="evidence" value="ECO:0007669"/>
    <property type="project" value="InterPro"/>
</dbReference>
<feature type="domain" description="Multidrug resistance protein MdtA-like barrel-sandwich hybrid" evidence="4">
    <location>
        <begin position="60"/>
        <end position="253"/>
    </location>
</feature>
<dbReference type="InterPro" id="IPR058625">
    <property type="entry name" value="MdtA-like_BSH"/>
</dbReference>
<keyword evidence="3" id="KW-1133">Transmembrane helix</keyword>
<dbReference type="InterPro" id="IPR050739">
    <property type="entry name" value="MFP"/>
</dbReference>
<dbReference type="EMBL" id="MKWS01000004">
    <property type="protein sequence ID" value="RVD78313.1"/>
    <property type="molecule type" value="Genomic_DNA"/>
</dbReference>
<name>A0AA94ERC1_9PSED</name>
<sequence>MAVLKQKVFMTTQAKQKLAVAVAAALAVGVLMYLAMPGLFGKRTQQNTNDAFVSADYTLVVPRVAGFIKDVLVEDNQQVKAGQLLALIDDRDLRAAAEAADAQTLVARAQLQNAKATLERQTSVIAQAQASVVSAKAQMAFAQQELNRYNHLAGVGAGTVQNAQQARTRIDQASARLDTASAKLAAERKQVEILTAQRDAAEGSLKHAQAALEIASFELSYTRITAPQDGMVGERAVRVGAYVTPGSKLLAVVPLRQAYVVANFQETQLTDVQPGQAVEVRVDSLGGEALSGRVESIAPATGVTFAAVKPDNATGNFTKVVQRIPVKILLEPGQPLAERLRVGMSVEASIDTRRSAPAVREVTQR</sequence>
<dbReference type="PANTHER" id="PTHR30386">
    <property type="entry name" value="MEMBRANE FUSION SUBUNIT OF EMRAB-TOLC MULTIDRUG EFFLUX PUMP"/>
    <property type="match status" value="1"/>
</dbReference>
<organism evidence="6 7">
    <name type="scientific">Pseudomonas koreensis</name>
    <dbReference type="NCBI Taxonomy" id="198620"/>
    <lineage>
        <taxon>Bacteria</taxon>
        <taxon>Pseudomonadati</taxon>
        <taxon>Pseudomonadota</taxon>
        <taxon>Gammaproteobacteria</taxon>
        <taxon>Pseudomonadales</taxon>
        <taxon>Pseudomonadaceae</taxon>
        <taxon>Pseudomonas</taxon>
    </lineage>
</organism>
<feature type="domain" description="p-hydroxybenzoic acid efflux pump subunit AaeA-like beta-barrel" evidence="5">
    <location>
        <begin position="259"/>
        <end position="333"/>
    </location>
</feature>
<dbReference type="AlphaFoldDB" id="A0AA94ERC1"/>
<dbReference type="PANTHER" id="PTHR30386:SF24">
    <property type="entry name" value="MULTIDRUG RESISTANCE EFFLUX PUMP"/>
    <property type="match status" value="1"/>
</dbReference>
<gene>
    <name evidence="6" type="ORF">A9HBioS_1499</name>
</gene>
<dbReference type="Pfam" id="PF25963">
    <property type="entry name" value="Beta-barrel_AAEA"/>
    <property type="match status" value="1"/>
</dbReference>
<protein>
    <submittedName>
        <fullName evidence="6">Multidrug resistance efflux pump</fullName>
    </submittedName>
</protein>
<keyword evidence="3" id="KW-0812">Transmembrane</keyword>
<evidence type="ECO:0000313" key="7">
    <source>
        <dbReference type="Proteomes" id="UP000288002"/>
    </source>
</evidence>
<comment type="similarity">
    <text evidence="1">Belongs to the membrane fusion protein (MFP) (TC 8.A.1) family.</text>
</comment>
<feature type="coiled-coil region" evidence="2">
    <location>
        <begin position="111"/>
        <end position="197"/>
    </location>
</feature>
<accession>A0AA94ERC1</accession>
<evidence type="ECO:0000259" key="4">
    <source>
        <dbReference type="Pfam" id="PF25917"/>
    </source>
</evidence>
<dbReference type="Pfam" id="PF25917">
    <property type="entry name" value="BSH_RND"/>
    <property type="match status" value="1"/>
</dbReference>
<proteinExistence type="inferred from homology"/>
<evidence type="ECO:0000256" key="1">
    <source>
        <dbReference type="ARBA" id="ARBA00009477"/>
    </source>
</evidence>
<evidence type="ECO:0000259" key="5">
    <source>
        <dbReference type="Pfam" id="PF25963"/>
    </source>
</evidence>
<comment type="caution">
    <text evidence="6">The sequence shown here is derived from an EMBL/GenBank/DDBJ whole genome shotgun (WGS) entry which is preliminary data.</text>
</comment>
<dbReference type="SUPFAM" id="SSF111369">
    <property type="entry name" value="HlyD-like secretion proteins"/>
    <property type="match status" value="2"/>
</dbReference>
<dbReference type="PRINTS" id="PR01490">
    <property type="entry name" value="RTXTOXIND"/>
</dbReference>
<evidence type="ECO:0000313" key="6">
    <source>
        <dbReference type="EMBL" id="RVD78313.1"/>
    </source>
</evidence>
<feature type="transmembrane region" description="Helical" evidence="3">
    <location>
        <begin position="20"/>
        <end position="40"/>
    </location>
</feature>
<evidence type="ECO:0000256" key="2">
    <source>
        <dbReference type="SAM" id="Coils"/>
    </source>
</evidence>
<dbReference type="Proteomes" id="UP000288002">
    <property type="component" value="Unassembled WGS sequence"/>
</dbReference>
<keyword evidence="3" id="KW-0472">Membrane</keyword>
<keyword evidence="2" id="KW-0175">Coiled coil</keyword>
<reference evidence="6 7" key="1">
    <citation type="submission" date="2016-10" db="EMBL/GenBank/DDBJ databases">
        <title>Search of new enzymes for the oxidation of sulfur compounds.</title>
        <authorList>
            <person name="Novo A."/>
            <person name="Moreira I.S."/>
            <person name="Castro P.M."/>
        </authorList>
    </citation>
    <scope>NUCLEOTIDE SEQUENCE [LARGE SCALE GENOMIC DNA]</scope>
    <source>
        <strain evidence="6 7">A9</strain>
    </source>
</reference>
<dbReference type="InterPro" id="IPR058634">
    <property type="entry name" value="AaeA-lik-b-barrel"/>
</dbReference>
<dbReference type="Gene3D" id="2.40.50.100">
    <property type="match status" value="1"/>
</dbReference>
<evidence type="ECO:0000256" key="3">
    <source>
        <dbReference type="SAM" id="Phobius"/>
    </source>
</evidence>